<protein>
    <submittedName>
        <fullName evidence="5">FCD domain-containing protein</fullName>
    </submittedName>
</protein>
<keyword evidence="1" id="KW-0805">Transcription regulation</keyword>
<dbReference type="PANTHER" id="PTHR43537:SF49">
    <property type="entry name" value="TRANSCRIPTIONAL REGULATORY PROTEIN"/>
    <property type="match status" value="1"/>
</dbReference>
<dbReference type="InterPro" id="IPR000524">
    <property type="entry name" value="Tscrpt_reg_HTH_GntR"/>
</dbReference>
<dbReference type="Proteomes" id="UP000473325">
    <property type="component" value="Unassembled WGS sequence"/>
</dbReference>
<dbReference type="Pfam" id="PF07729">
    <property type="entry name" value="FCD"/>
    <property type="match status" value="1"/>
</dbReference>
<evidence type="ECO:0000313" key="6">
    <source>
        <dbReference type="Proteomes" id="UP000473325"/>
    </source>
</evidence>
<dbReference type="PROSITE" id="PS50949">
    <property type="entry name" value="HTH_GNTR"/>
    <property type="match status" value="1"/>
</dbReference>
<dbReference type="CDD" id="cd07377">
    <property type="entry name" value="WHTH_GntR"/>
    <property type="match status" value="1"/>
</dbReference>
<organism evidence="5 6">
    <name type="scientific">Nocardioides flavescens</name>
    <dbReference type="NCBI Taxonomy" id="2691959"/>
    <lineage>
        <taxon>Bacteria</taxon>
        <taxon>Bacillati</taxon>
        <taxon>Actinomycetota</taxon>
        <taxon>Actinomycetes</taxon>
        <taxon>Propionibacteriales</taxon>
        <taxon>Nocardioidaceae</taxon>
        <taxon>Nocardioides</taxon>
    </lineage>
</organism>
<dbReference type="SUPFAM" id="SSF46785">
    <property type="entry name" value="Winged helix' DNA-binding domain"/>
    <property type="match status" value="1"/>
</dbReference>
<gene>
    <name evidence="5" type="ORF">GRQ65_11710</name>
</gene>
<dbReference type="Gene3D" id="1.10.10.10">
    <property type="entry name" value="Winged helix-like DNA-binding domain superfamily/Winged helix DNA-binding domain"/>
    <property type="match status" value="1"/>
</dbReference>
<evidence type="ECO:0000313" key="5">
    <source>
        <dbReference type="EMBL" id="MXG90216.1"/>
    </source>
</evidence>
<dbReference type="EMBL" id="WUEK01000006">
    <property type="protein sequence ID" value="MXG90216.1"/>
    <property type="molecule type" value="Genomic_DNA"/>
</dbReference>
<proteinExistence type="predicted"/>
<dbReference type="PANTHER" id="PTHR43537">
    <property type="entry name" value="TRANSCRIPTIONAL REGULATOR, GNTR FAMILY"/>
    <property type="match status" value="1"/>
</dbReference>
<dbReference type="Gene3D" id="1.20.120.530">
    <property type="entry name" value="GntR ligand-binding domain-like"/>
    <property type="match status" value="1"/>
</dbReference>
<dbReference type="RefSeq" id="WP_160878139.1">
    <property type="nucleotide sequence ID" value="NZ_WUEK01000006.1"/>
</dbReference>
<dbReference type="InterPro" id="IPR011711">
    <property type="entry name" value="GntR_C"/>
</dbReference>
<dbReference type="Pfam" id="PF00392">
    <property type="entry name" value="GntR"/>
    <property type="match status" value="1"/>
</dbReference>
<dbReference type="InterPro" id="IPR008920">
    <property type="entry name" value="TF_FadR/GntR_C"/>
</dbReference>
<dbReference type="InterPro" id="IPR036388">
    <property type="entry name" value="WH-like_DNA-bd_sf"/>
</dbReference>
<evidence type="ECO:0000259" key="4">
    <source>
        <dbReference type="PROSITE" id="PS50949"/>
    </source>
</evidence>
<accession>A0A6L7EWM7</accession>
<name>A0A6L7EWM7_9ACTN</name>
<dbReference type="GO" id="GO:0003700">
    <property type="term" value="F:DNA-binding transcription factor activity"/>
    <property type="evidence" value="ECO:0007669"/>
    <property type="project" value="InterPro"/>
</dbReference>
<comment type="caution">
    <text evidence="5">The sequence shown here is derived from an EMBL/GenBank/DDBJ whole genome shotgun (WGS) entry which is preliminary data.</text>
</comment>
<dbReference type="SMART" id="SM00345">
    <property type="entry name" value="HTH_GNTR"/>
    <property type="match status" value="1"/>
</dbReference>
<keyword evidence="6" id="KW-1185">Reference proteome</keyword>
<dbReference type="InterPro" id="IPR036390">
    <property type="entry name" value="WH_DNA-bd_sf"/>
</dbReference>
<evidence type="ECO:0000256" key="1">
    <source>
        <dbReference type="ARBA" id="ARBA00023015"/>
    </source>
</evidence>
<keyword evidence="2" id="KW-0238">DNA-binding</keyword>
<dbReference type="AlphaFoldDB" id="A0A6L7EWM7"/>
<keyword evidence="3" id="KW-0804">Transcription</keyword>
<reference evidence="5 6" key="1">
    <citation type="submission" date="2019-12" db="EMBL/GenBank/DDBJ databases">
        <authorList>
            <person name="Kun Z."/>
        </authorList>
    </citation>
    <scope>NUCLEOTIDE SEQUENCE [LARGE SCALE GENOMIC DNA]</scope>
    <source>
        <strain evidence="5 6">YIM 123512</strain>
    </source>
</reference>
<dbReference type="SUPFAM" id="SSF48008">
    <property type="entry name" value="GntR ligand-binding domain-like"/>
    <property type="match status" value="1"/>
</dbReference>
<evidence type="ECO:0000256" key="3">
    <source>
        <dbReference type="ARBA" id="ARBA00023163"/>
    </source>
</evidence>
<dbReference type="SMART" id="SM00895">
    <property type="entry name" value="FCD"/>
    <property type="match status" value="1"/>
</dbReference>
<feature type="domain" description="HTH gntR-type" evidence="4">
    <location>
        <begin position="2"/>
        <end position="69"/>
    </location>
</feature>
<sequence>MSTTSQRIADVLAGRILRGELAPGQRITQDELAADLSASRIPVREALRILEQRGLVTLRANAGAWVASMSRRDLELSYEIRERIEPLLLLDSLPGLTDEHLDAMRTTQDEIAATDDVETFLDLDRRFHWTSYAGSSETQLSAIIARLWDTTQPYRRAFARLAGSQGSWVISAEHELLLEALRRRDGDVAAHVLSLHIRRTKVALLEHGDLLSTGG</sequence>
<evidence type="ECO:0000256" key="2">
    <source>
        <dbReference type="ARBA" id="ARBA00023125"/>
    </source>
</evidence>
<dbReference type="GO" id="GO:0003677">
    <property type="term" value="F:DNA binding"/>
    <property type="evidence" value="ECO:0007669"/>
    <property type="project" value="UniProtKB-KW"/>
</dbReference>